<dbReference type="Gene3D" id="2.60.40.10">
    <property type="entry name" value="Immunoglobulins"/>
    <property type="match status" value="2"/>
</dbReference>
<dbReference type="InterPro" id="IPR016134">
    <property type="entry name" value="Dockerin_dom"/>
</dbReference>
<dbReference type="PROSITE" id="PS00018">
    <property type="entry name" value="EF_HAND_1"/>
    <property type="match status" value="2"/>
</dbReference>
<dbReference type="Pfam" id="PF00404">
    <property type="entry name" value="Dockerin_1"/>
    <property type="match status" value="1"/>
</dbReference>
<name>A0A381ZEQ8_9ZZZZ</name>
<dbReference type="InterPro" id="IPR018247">
    <property type="entry name" value="EF_Hand_1_Ca_BS"/>
</dbReference>
<dbReference type="InterPro" id="IPR036116">
    <property type="entry name" value="FN3_sf"/>
</dbReference>
<dbReference type="SUPFAM" id="SSF49464">
    <property type="entry name" value="Carboxypeptidase regulatory domain-like"/>
    <property type="match status" value="1"/>
</dbReference>
<dbReference type="Gene3D" id="2.60.120.380">
    <property type="match status" value="1"/>
</dbReference>
<dbReference type="InterPro" id="IPR008969">
    <property type="entry name" value="CarboxyPept-like_regulatory"/>
</dbReference>
<dbReference type="Gene3D" id="2.60.120.260">
    <property type="entry name" value="Galactose-binding domain-like"/>
    <property type="match status" value="1"/>
</dbReference>
<feature type="domain" description="Dockerin" evidence="1">
    <location>
        <begin position="803"/>
        <end position="872"/>
    </location>
</feature>
<dbReference type="Gene3D" id="1.10.1330.10">
    <property type="entry name" value="Dockerin domain"/>
    <property type="match status" value="1"/>
</dbReference>
<dbReference type="SUPFAM" id="SSF63446">
    <property type="entry name" value="Type I dockerin domain"/>
    <property type="match status" value="1"/>
</dbReference>
<reference evidence="2" key="1">
    <citation type="submission" date="2018-05" db="EMBL/GenBank/DDBJ databases">
        <authorList>
            <person name="Lanie J.A."/>
            <person name="Ng W.-L."/>
            <person name="Kazmierczak K.M."/>
            <person name="Andrzejewski T.M."/>
            <person name="Davidsen T.M."/>
            <person name="Wayne K.J."/>
            <person name="Tettelin H."/>
            <person name="Glass J.I."/>
            <person name="Rusch D."/>
            <person name="Podicherti R."/>
            <person name="Tsui H.-C.T."/>
            <person name="Winkler M.E."/>
        </authorList>
    </citation>
    <scope>NUCLEOTIDE SEQUENCE</scope>
</reference>
<dbReference type="Pfam" id="PF13620">
    <property type="entry name" value="CarboxypepD_reg"/>
    <property type="match status" value="1"/>
</dbReference>
<dbReference type="PROSITE" id="PS51766">
    <property type="entry name" value="DOCKERIN"/>
    <property type="match status" value="1"/>
</dbReference>
<dbReference type="InterPro" id="IPR013783">
    <property type="entry name" value="Ig-like_fold"/>
</dbReference>
<dbReference type="InterPro" id="IPR036439">
    <property type="entry name" value="Dockerin_dom_sf"/>
</dbReference>
<accession>A0A381ZEQ8</accession>
<sequence>DFSTTYYLEIDGWNDENPPSLDVYWSAPGGRQFVFNTPAISNNIENHFTLEEIDQYKNAVSNGELYPEYLTAISNYEIERYPLPFSRDVGIVCGTFQNYKIYNGQTNTVIATSDTNYWVHDNLTNNTSYCYYVSAVYNEGESDTTETVCATPETYVPDPVTNLAASGLDEEALIYWTSPDAPDYVYYTSFEDSAASGFVGVGGFQIGTPNYDSGPEVASGANCWATNLNGVYDNTAYASLTSPVFNISDLSNPMLQINHWYQIESYWDGGNVKMSADSGATWSILLPEEDYPEDAVYTGNTGIPGEQAYSGTLNGNFWHTVQFTIDSLSDADTLVQFRFDFGSDGSVQYAGWYIDDFALMDNSENRDIDGELNQYKVYQDGTLLDSTSETSYMATGLTNNQEYTFGVSASYYPNFESTLENVTVTPTWMYGDISGVISDPNGDPLDSAVVSVGSLSDTTGTDGLYMLRDLDPGLHNIVVTHPSFDNNNADVTAIAQEDAVVQNFTLNPKLGRPGSLEADGFGQNVYLTWRTAGSMEIGCGDKLIPSLPFSDQGTNLGMGDDWDVAGGDGEDYAYTFYVFEDMTITVDLCSPITDYDAKLEVFTADELCVYTSTGYYNDDGPFGTCPDSPAPYTPSLLESIMLTEGVYYIVVDGFGGDTGNFEISVTETVGGRGFMTDQHMLDISLEEQKLINRGVNSMDARTYVSDLKEIYFDNSFQLSSNNNDSDARSVSLRTSINDSLTGYNIYQALGSGDTLVLATYGEDTTAVIPVPENYVEYCYYVKARWSTDYGELESKATPIACTTPYLGGDVNSDDVVDVNDLLSVVDFILQTELPTELQFRNSDLNRDGFLNVADIIMMIDIIYGSSARTLPSSLES</sequence>
<dbReference type="Gene3D" id="2.60.40.1120">
    <property type="entry name" value="Carboxypeptidase-like, regulatory domain"/>
    <property type="match status" value="1"/>
</dbReference>
<feature type="non-terminal residue" evidence="2">
    <location>
        <position position="876"/>
    </location>
</feature>
<dbReference type="Pfam" id="PF20773">
    <property type="entry name" value="InhA-like_MAM"/>
    <property type="match status" value="1"/>
</dbReference>
<protein>
    <recommendedName>
        <fullName evidence="1">Dockerin domain-containing protein</fullName>
    </recommendedName>
</protein>
<evidence type="ECO:0000259" key="1">
    <source>
        <dbReference type="PROSITE" id="PS51766"/>
    </source>
</evidence>
<dbReference type="GO" id="GO:0000272">
    <property type="term" value="P:polysaccharide catabolic process"/>
    <property type="evidence" value="ECO:0007669"/>
    <property type="project" value="InterPro"/>
</dbReference>
<gene>
    <name evidence="2" type="ORF">METZ01_LOCUS140285</name>
</gene>
<dbReference type="GO" id="GO:0004553">
    <property type="term" value="F:hydrolase activity, hydrolyzing O-glycosyl compounds"/>
    <property type="evidence" value="ECO:0007669"/>
    <property type="project" value="InterPro"/>
</dbReference>
<dbReference type="EMBL" id="UINC01020935">
    <property type="protein sequence ID" value="SVA87431.1"/>
    <property type="molecule type" value="Genomic_DNA"/>
</dbReference>
<dbReference type="InterPro" id="IPR002105">
    <property type="entry name" value="Dockerin_1_rpt"/>
</dbReference>
<proteinExistence type="predicted"/>
<dbReference type="SUPFAM" id="SSF49265">
    <property type="entry name" value="Fibronectin type III"/>
    <property type="match status" value="1"/>
</dbReference>
<evidence type="ECO:0000313" key="2">
    <source>
        <dbReference type="EMBL" id="SVA87431.1"/>
    </source>
</evidence>
<organism evidence="2">
    <name type="scientific">marine metagenome</name>
    <dbReference type="NCBI Taxonomy" id="408172"/>
    <lineage>
        <taxon>unclassified sequences</taxon>
        <taxon>metagenomes</taxon>
        <taxon>ecological metagenomes</taxon>
    </lineage>
</organism>
<feature type="non-terminal residue" evidence="2">
    <location>
        <position position="1"/>
    </location>
</feature>
<dbReference type="AlphaFoldDB" id="A0A381ZEQ8"/>